<comment type="caution">
    <text evidence="1">The sequence shown here is derived from an EMBL/GenBank/DDBJ whole genome shotgun (WGS) entry which is preliminary data.</text>
</comment>
<reference evidence="1" key="1">
    <citation type="journal article" date="2021" name="bioRxiv">
        <title>Whole Genome Assembly and Annotation of Northern Wild Rice, Zizania palustris L., Supports a Whole Genome Duplication in the Zizania Genus.</title>
        <authorList>
            <person name="Haas M."/>
            <person name="Kono T."/>
            <person name="Macchietto M."/>
            <person name="Millas R."/>
            <person name="McGilp L."/>
            <person name="Shao M."/>
            <person name="Duquette J."/>
            <person name="Hirsch C.N."/>
            <person name="Kimball J."/>
        </authorList>
    </citation>
    <scope>NUCLEOTIDE SEQUENCE</scope>
    <source>
        <tissue evidence="1">Fresh leaf tissue</tissue>
    </source>
</reference>
<proteinExistence type="predicted"/>
<dbReference type="Proteomes" id="UP000729402">
    <property type="component" value="Unassembled WGS sequence"/>
</dbReference>
<protein>
    <submittedName>
        <fullName evidence="1">Uncharacterized protein</fullName>
    </submittedName>
</protein>
<sequence>MQGSTNRIGSGRARKGTKTKIWVVNALTGTRSIKKDQHGHSSGFNIIGLFIMTINNKTDLPMVDCFGCSARRPTRGTIGALPAFLPVCAPLPCYRQCATAAPQGADYCGTIRPSLITPPLSVHCCHPTDRPTPTVMASGVMARAPIGHYPLTCARVPPLPIKGGKLVNSKLEKGLG</sequence>
<reference evidence="1" key="2">
    <citation type="submission" date="2021-02" db="EMBL/GenBank/DDBJ databases">
        <authorList>
            <person name="Kimball J.A."/>
            <person name="Haas M.W."/>
            <person name="Macchietto M."/>
            <person name="Kono T."/>
            <person name="Duquette J."/>
            <person name="Shao M."/>
        </authorList>
    </citation>
    <scope>NUCLEOTIDE SEQUENCE</scope>
    <source>
        <tissue evidence="1">Fresh leaf tissue</tissue>
    </source>
</reference>
<accession>A0A8J5SGF8</accession>
<dbReference type="AlphaFoldDB" id="A0A8J5SGF8"/>
<evidence type="ECO:0000313" key="1">
    <source>
        <dbReference type="EMBL" id="KAG8065444.1"/>
    </source>
</evidence>
<name>A0A8J5SGF8_ZIZPA</name>
<gene>
    <name evidence="1" type="ORF">GUJ93_ZPchr0004g39344</name>
</gene>
<organism evidence="1 2">
    <name type="scientific">Zizania palustris</name>
    <name type="common">Northern wild rice</name>
    <dbReference type="NCBI Taxonomy" id="103762"/>
    <lineage>
        <taxon>Eukaryota</taxon>
        <taxon>Viridiplantae</taxon>
        <taxon>Streptophyta</taxon>
        <taxon>Embryophyta</taxon>
        <taxon>Tracheophyta</taxon>
        <taxon>Spermatophyta</taxon>
        <taxon>Magnoliopsida</taxon>
        <taxon>Liliopsida</taxon>
        <taxon>Poales</taxon>
        <taxon>Poaceae</taxon>
        <taxon>BOP clade</taxon>
        <taxon>Oryzoideae</taxon>
        <taxon>Oryzeae</taxon>
        <taxon>Zizaniinae</taxon>
        <taxon>Zizania</taxon>
    </lineage>
</organism>
<dbReference type="EMBL" id="JAAALK010000285">
    <property type="protein sequence ID" value="KAG8065444.1"/>
    <property type="molecule type" value="Genomic_DNA"/>
</dbReference>
<evidence type="ECO:0000313" key="2">
    <source>
        <dbReference type="Proteomes" id="UP000729402"/>
    </source>
</evidence>
<keyword evidence="2" id="KW-1185">Reference proteome</keyword>